<dbReference type="InterPro" id="IPR026505">
    <property type="entry name" value="Solute_c_fam_35_mem_F3/F4"/>
</dbReference>
<feature type="region of interest" description="Disordered" evidence="1">
    <location>
        <begin position="1"/>
        <end position="125"/>
    </location>
</feature>
<dbReference type="Proteomes" id="UP000077154">
    <property type="component" value="Unassembled WGS sequence"/>
</dbReference>
<feature type="compositionally biased region" description="Polar residues" evidence="1">
    <location>
        <begin position="1"/>
        <end position="20"/>
    </location>
</feature>
<name>A0A177AFK3_9PEZI</name>
<accession>A0A177AFK3</accession>
<dbReference type="PANTHER" id="PTHR19346">
    <property type="entry name" value="SUGAR PHOSPHATE TRANSPORTER DOMAIN-CONTAINING PROTEIN"/>
    <property type="match status" value="1"/>
</dbReference>
<feature type="transmembrane region" description="Helical" evidence="2">
    <location>
        <begin position="417"/>
        <end position="438"/>
    </location>
</feature>
<dbReference type="RefSeq" id="XP_024325474.1">
    <property type="nucleotide sequence ID" value="XM_024466858.1"/>
</dbReference>
<dbReference type="EMBL" id="KV441392">
    <property type="protein sequence ID" value="OAF60192.1"/>
    <property type="molecule type" value="Genomic_DNA"/>
</dbReference>
<evidence type="ECO:0000313" key="3">
    <source>
        <dbReference type="EMBL" id="OAF60192.1"/>
    </source>
</evidence>
<evidence type="ECO:0000256" key="2">
    <source>
        <dbReference type="SAM" id="Phobius"/>
    </source>
</evidence>
<reference evidence="3" key="1">
    <citation type="submission" date="2016-03" db="EMBL/GenBank/DDBJ databases">
        <title>Updated assembly of Pseudogymnoascus destructans, the fungus causing white-nose syndrome of bats.</title>
        <authorList>
            <person name="Palmer J.M."/>
            <person name="Drees K.P."/>
            <person name="Foster J.T."/>
            <person name="Lindner D.L."/>
        </authorList>
    </citation>
    <scope>NUCLEOTIDE SEQUENCE [LARGE SCALE GENOMIC DNA]</scope>
    <source>
        <strain evidence="3">20631-21</strain>
    </source>
</reference>
<feature type="compositionally biased region" description="Basic and acidic residues" evidence="1">
    <location>
        <begin position="37"/>
        <end position="48"/>
    </location>
</feature>
<keyword evidence="2" id="KW-0812">Transmembrane</keyword>
<dbReference type="InterPro" id="IPR037185">
    <property type="entry name" value="EmrE-like"/>
</dbReference>
<feature type="transmembrane region" description="Helical" evidence="2">
    <location>
        <begin position="445"/>
        <end position="465"/>
    </location>
</feature>
<feature type="transmembrane region" description="Helical" evidence="2">
    <location>
        <begin position="378"/>
        <end position="397"/>
    </location>
</feature>
<feature type="transmembrane region" description="Helical" evidence="2">
    <location>
        <begin position="237"/>
        <end position="258"/>
    </location>
</feature>
<sequence>MSYNHQHTPSHSRNASPLPTSTNSEPAKSSASSRAASEADLKPRENRRGSQPRSFQDFPYDHEDESETDDMGERRPPYNRHKDGRPGQPLLHKSVDERGRASDSPPITPAHTAFNRRSTMRSRSPADAQALLETKKKYTYAAFFLGISLVSFVIQTETAVYIQHDLGWDKAYCMLYFTHGSWILLYPFQLMCLRLQKRSMPFHTFWRRHVYLLRTTAQMVESQSLTPPRMQHSPVPYMLRTTAGVTTALTIAGGSWYLAVNMTTPSDLTAIYNCSAFFAYAFSVPLLKEPLRTDKSLAVLVAIVGVLVVAYGDTSSATPNPSNTPDAHAATASETQATNRLAGNLIIGAGSILYGLYEVLYKRLACPPTGCSPGRGMIFANTFGSIIGAFTLLVLWIPLPILHYTGLEPFALPRGEAAWMMCISVLANATFSGSFLVLISLTSPVLSSVAALLTIFLVAATDWALTGVPLGPAAVVGGGLIVVAFGVLSWSTWREMREEKIKEVDITSDEDEESVLGS</sequence>
<feature type="transmembrane region" description="Helical" evidence="2">
    <location>
        <begin position="270"/>
        <end position="287"/>
    </location>
</feature>
<protein>
    <recommendedName>
        <fullName evidence="4">EamA domain-containing protein</fullName>
    </recommendedName>
</protein>
<evidence type="ECO:0008006" key="4">
    <source>
        <dbReference type="Google" id="ProtNLM"/>
    </source>
</evidence>
<feature type="transmembrane region" description="Helical" evidence="2">
    <location>
        <begin position="296"/>
        <end position="312"/>
    </location>
</feature>
<feature type="transmembrane region" description="Helical" evidence="2">
    <location>
        <begin position="140"/>
        <end position="162"/>
    </location>
</feature>
<feature type="compositionally biased region" description="Low complexity" evidence="1">
    <location>
        <begin position="21"/>
        <end position="36"/>
    </location>
</feature>
<organism evidence="3">
    <name type="scientific">Pseudogymnoascus destructans</name>
    <dbReference type="NCBI Taxonomy" id="655981"/>
    <lineage>
        <taxon>Eukaryota</taxon>
        <taxon>Fungi</taxon>
        <taxon>Dikarya</taxon>
        <taxon>Ascomycota</taxon>
        <taxon>Pezizomycotina</taxon>
        <taxon>Leotiomycetes</taxon>
        <taxon>Thelebolales</taxon>
        <taxon>Thelebolaceae</taxon>
        <taxon>Pseudogymnoascus</taxon>
    </lineage>
</organism>
<dbReference type="PANTHER" id="PTHR19346:SF4">
    <property type="entry name" value="SUGAR PHOSPHATE TRANSPORTER DOMAIN-CONTAINING PROTEIN"/>
    <property type="match status" value="1"/>
</dbReference>
<proteinExistence type="predicted"/>
<dbReference type="GeneID" id="36286287"/>
<keyword evidence="2" id="KW-0472">Membrane</keyword>
<dbReference type="SUPFAM" id="SSF103481">
    <property type="entry name" value="Multidrug resistance efflux transporter EmrE"/>
    <property type="match status" value="1"/>
</dbReference>
<dbReference type="VEuPathDB" id="FungiDB:GMDG_06814"/>
<evidence type="ECO:0000256" key="1">
    <source>
        <dbReference type="SAM" id="MobiDB-lite"/>
    </source>
</evidence>
<gene>
    <name evidence="3" type="ORF">VC83_03210</name>
</gene>
<dbReference type="AlphaFoldDB" id="A0A177AFK3"/>
<feature type="transmembrane region" description="Helical" evidence="2">
    <location>
        <begin position="471"/>
        <end position="493"/>
    </location>
</feature>
<dbReference type="eggNOG" id="KOG2765">
    <property type="taxonomic scope" value="Eukaryota"/>
</dbReference>
<dbReference type="OrthoDB" id="10062838at2759"/>
<keyword evidence="2" id="KW-1133">Transmembrane helix</keyword>
<feature type="transmembrane region" description="Helical" evidence="2">
    <location>
        <begin position="174"/>
        <end position="193"/>
    </location>
</feature>
<feature type="compositionally biased region" description="Basic and acidic residues" evidence="1">
    <location>
        <begin position="71"/>
        <end position="85"/>
    </location>
</feature>
<feature type="transmembrane region" description="Helical" evidence="2">
    <location>
        <begin position="341"/>
        <end position="357"/>
    </location>
</feature>